<feature type="compositionally biased region" description="Low complexity" evidence="1">
    <location>
        <begin position="128"/>
        <end position="144"/>
    </location>
</feature>
<feature type="transmembrane region" description="Helical" evidence="2">
    <location>
        <begin position="89"/>
        <end position="115"/>
    </location>
</feature>
<reference evidence="3 4" key="1">
    <citation type="submission" date="2020-04" db="EMBL/GenBank/DDBJ databases">
        <title>Draft Genome Sequence of Streptomyces morookaense DSM 40503, an 8-azaguanine-producing strain.</title>
        <authorList>
            <person name="Qi J."/>
            <person name="Gao J.-M."/>
        </authorList>
    </citation>
    <scope>NUCLEOTIDE SEQUENCE [LARGE SCALE GENOMIC DNA]</scope>
    <source>
        <strain evidence="3 4">DSM 40503</strain>
    </source>
</reference>
<keyword evidence="4" id="KW-1185">Reference proteome</keyword>
<dbReference type="RefSeq" id="WP_171080109.1">
    <property type="nucleotide sequence ID" value="NZ_BNBU01000005.1"/>
</dbReference>
<evidence type="ECO:0000256" key="1">
    <source>
        <dbReference type="SAM" id="MobiDB-lite"/>
    </source>
</evidence>
<organism evidence="3 4">
    <name type="scientific">Streptomyces morookaense</name>
    <name type="common">Streptoverticillium morookaense</name>
    <dbReference type="NCBI Taxonomy" id="1970"/>
    <lineage>
        <taxon>Bacteria</taxon>
        <taxon>Bacillati</taxon>
        <taxon>Actinomycetota</taxon>
        <taxon>Actinomycetes</taxon>
        <taxon>Kitasatosporales</taxon>
        <taxon>Streptomycetaceae</taxon>
        <taxon>Streptomyces</taxon>
    </lineage>
</organism>
<feature type="region of interest" description="Disordered" evidence="1">
    <location>
        <begin position="40"/>
        <end position="76"/>
    </location>
</feature>
<gene>
    <name evidence="3" type="ORF">HG542_10960</name>
</gene>
<sequence>MTPEPPLPDDIWERFVQDTERSIRETAPKEPSARARMVTERLRLEDEKRQKEAGSHKWRKRAAPPQPDGWRTGPAWQEMNGRATRKRRVLGGIAVVAAAAVTVFIVNPGMVVSWLPGGSHKKAAEPLPAETARPTGAPGAASGAPTLSRPFAGSPAEQYADGAAGIVVPEAASVGTLSKEQVASALTATKDFLVAANLDPATIRGGRPDAAIALVDPQQSDVLGEMNTALGKPDRNHDPLQFFSRFDPNEVKMAGDVVKTRGRMTFKEGRDGSVAVHADYTFVYPLTKKADGSREVERTIVRRVVDTEVLDPARFQVTPGKLTLTSSNMNIANSKCGVHDGFLHPLFGSEDRQQTDATGSPSDPYDRSRELESGGDDRCGTATRT</sequence>
<keyword evidence="2" id="KW-0812">Transmembrane</keyword>
<accession>A0A7Y7E7F3</accession>
<evidence type="ECO:0000313" key="3">
    <source>
        <dbReference type="EMBL" id="NVK78182.1"/>
    </source>
</evidence>
<feature type="compositionally biased region" description="Basic and acidic residues" evidence="1">
    <location>
        <begin position="364"/>
        <end position="379"/>
    </location>
</feature>
<protein>
    <submittedName>
        <fullName evidence="3">Uncharacterized protein</fullName>
    </submittedName>
</protein>
<dbReference type="Proteomes" id="UP000587462">
    <property type="component" value="Unassembled WGS sequence"/>
</dbReference>
<name>A0A7Y7E7F3_STRMO</name>
<comment type="caution">
    <text evidence="3">The sequence shown here is derived from an EMBL/GenBank/DDBJ whole genome shotgun (WGS) entry which is preliminary data.</text>
</comment>
<keyword evidence="2" id="KW-0472">Membrane</keyword>
<keyword evidence="2" id="KW-1133">Transmembrane helix</keyword>
<evidence type="ECO:0000256" key="2">
    <source>
        <dbReference type="SAM" id="Phobius"/>
    </source>
</evidence>
<feature type="region of interest" description="Disordered" evidence="1">
    <location>
        <begin position="120"/>
        <end position="144"/>
    </location>
</feature>
<proteinExistence type="predicted"/>
<dbReference type="AlphaFoldDB" id="A0A7Y7E7F3"/>
<evidence type="ECO:0000313" key="4">
    <source>
        <dbReference type="Proteomes" id="UP000587462"/>
    </source>
</evidence>
<dbReference type="EMBL" id="JABBXF010000021">
    <property type="protein sequence ID" value="NVK78182.1"/>
    <property type="molecule type" value="Genomic_DNA"/>
</dbReference>
<feature type="compositionally biased region" description="Basic and acidic residues" evidence="1">
    <location>
        <begin position="40"/>
        <end position="55"/>
    </location>
</feature>
<feature type="region of interest" description="Disordered" evidence="1">
    <location>
        <begin position="345"/>
        <end position="385"/>
    </location>
</feature>